<sequence>MSLANASGAPSYSDSPSGTRTFIPEVWSGKLIEKFYDATVLAAISNTDYEGEIKKFGDKVKIRTVPTAAIRDYTRNTDISYDMPDGDVIDLEIDKGKYYAAQIDDVSAYQQDVKVMDKWATDASEQMKIAIDTDVLAATYTQVDSHNKGATAGRIASNLNMGTSAAPRSVSSTTILDAIVDAGQVLDEQNIPEQGRFLIVPAWALSRIKKSDLKDASLTGDGQSILRNGRVGMIDRFTLYLSNLLPSATVNLGTSGAPNNVKAFHLLAGHKNGLTFASQMTEMEKLRLEKRFADAVRGLQVYGYKVIDPTCLVDLYAYAA</sequence>
<reference evidence="2" key="1">
    <citation type="submission" date="2017-06" db="EMBL/GenBank/DDBJ databases">
        <title>Herbaspirillum phytohormonus sp. nov., isolated from the root nodule of Robinia pseudoacacia in lead-zinc mine.</title>
        <authorList>
            <person name="Fan M."/>
            <person name="Lin Y."/>
        </authorList>
    </citation>
    <scope>NUCLEOTIDE SEQUENCE [LARGE SCALE GENOMIC DNA]</scope>
    <source>
        <strain evidence="2">SC-089</strain>
    </source>
</reference>
<dbReference type="EMBL" id="NJIH01000013">
    <property type="protein sequence ID" value="OWT55266.1"/>
    <property type="molecule type" value="Genomic_DNA"/>
</dbReference>
<protein>
    <recommendedName>
        <fullName evidence="3">P22 coat protein-protein 5 domain protein</fullName>
    </recommendedName>
</protein>
<proteinExistence type="predicted"/>
<organism evidence="1 2">
    <name type="scientific">Candidimonas nitroreducens</name>
    <dbReference type="NCBI Taxonomy" id="683354"/>
    <lineage>
        <taxon>Bacteria</taxon>
        <taxon>Pseudomonadati</taxon>
        <taxon>Pseudomonadota</taxon>
        <taxon>Betaproteobacteria</taxon>
        <taxon>Burkholderiales</taxon>
        <taxon>Alcaligenaceae</taxon>
        <taxon>Candidimonas</taxon>
    </lineage>
</organism>
<gene>
    <name evidence="1" type="ORF">CEY11_21385</name>
</gene>
<comment type="caution">
    <text evidence="1">The sequence shown here is derived from an EMBL/GenBank/DDBJ whole genome shotgun (WGS) entry which is preliminary data.</text>
</comment>
<dbReference type="OrthoDB" id="1624479at2"/>
<keyword evidence="2" id="KW-1185">Reference proteome</keyword>
<evidence type="ECO:0008006" key="3">
    <source>
        <dbReference type="Google" id="ProtNLM"/>
    </source>
</evidence>
<evidence type="ECO:0000313" key="1">
    <source>
        <dbReference type="EMBL" id="OWT55266.1"/>
    </source>
</evidence>
<dbReference type="AlphaFoldDB" id="A0A225M2B7"/>
<evidence type="ECO:0000313" key="2">
    <source>
        <dbReference type="Proteomes" id="UP000214603"/>
    </source>
</evidence>
<name>A0A225M2B7_9BURK</name>
<dbReference type="Proteomes" id="UP000214603">
    <property type="component" value="Unassembled WGS sequence"/>
</dbReference>
<dbReference type="Pfam" id="PF25209">
    <property type="entry name" value="Phage_capsid_4"/>
    <property type="match status" value="1"/>
</dbReference>
<dbReference type="RefSeq" id="WP_088605453.1">
    <property type="nucleotide sequence ID" value="NZ_NJIH01000013.1"/>
</dbReference>
<accession>A0A225M2B7</accession>